<dbReference type="OrthoDB" id="810154at2759"/>
<dbReference type="EMBL" id="KZ305033">
    <property type="protein sequence ID" value="PIA45557.1"/>
    <property type="molecule type" value="Genomic_DNA"/>
</dbReference>
<dbReference type="Pfam" id="PF00646">
    <property type="entry name" value="F-box"/>
    <property type="match status" value="1"/>
</dbReference>
<dbReference type="InterPro" id="IPR053781">
    <property type="entry name" value="F-box_AtFBL13-like"/>
</dbReference>
<dbReference type="PANTHER" id="PTHR34223:SF51">
    <property type="entry name" value="OS06G0556300 PROTEIN"/>
    <property type="match status" value="1"/>
</dbReference>
<dbReference type="InterPro" id="IPR001810">
    <property type="entry name" value="F-box_dom"/>
</dbReference>
<dbReference type="AlphaFoldDB" id="A0A2G5DQM3"/>
<dbReference type="InterPro" id="IPR036047">
    <property type="entry name" value="F-box-like_dom_sf"/>
</dbReference>
<keyword evidence="3" id="KW-1185">Reference proteome</keyword>
<evidence type="ECO:0000313" key="3">
    <source>
        <dbReference type="Proteomes" id="UP000230069"/>
    </source>
</evidence>
<dbReference type="SUPFAM" id="SSF81383">
    <property type="entry name" value="F-box domain"/>
    <property type="match status" value="1"/>
</dbReference>
<dbReference type="PANTHER" id="PTHR34223">
    <property type="entry name" value="OS11G0201299 PROTEIN"/>
    <property type="match status" value="1"/>
</dbReference>
<dbReference type="Gene3D" id="1.20.1280.50">
    <property type="match status" value="1"/>
</dbReference>
<gene>
    <name evidence="2" type="ORF">AQUCO_01600035v1</name>
</gene>
<name>A0A2G5DQM3_AQUCA</name>
<dbReference type="STRING" id="218851.A0A2G5DQM3"/>
<dbReference type="InterPro" id="IPR053197">
    <property type="entry name" value="F-box_SCFL_complex_component"/>
</dbReference>
<dbReference type="InParanoid" id="A0A2G5DQM3"/>
<dbReference type="PROSITE" id="PS50181">
    <property type="entry name" value="FBOX"/>
    <property type="match status" value="1"/>
</dbReference>
<protein>
    <recommendedName>
        <fullName evidence="1">F-box domain-containing protein</fullName>
    </recommendedName>
</protein>
<evidence type="ECO:0000259" key="1">
    <source>
        <dbReference type="PROSITE" id="PS50181"/>
    </source>
</evidence>
<dbReference type="SMART" id="SM00256">
    <property type="entry name" value="FBOX"/>
    <property type="match status" value="1"/>
</dbReference>
<feature type="domain" description="F-box" evidence="1">
    <location>
        <begin position="23"/>
        <end position="76"/>
    </location>
</feature>
<dbReference type="CDD" id="cd22160">
    <property type="entry name" value="F-box_AtFBL13-like"/>
    <property type="match status" value="1"/>
</dbReference>
<proteinExistence type="predicted"/>
<organism evidence="2 3">
    <name type="scientific">Aquilegia coerulea</name>
    <name type="common">Rocky mountain columbine</name>
    <dbReference type="NCBI Taxonomy" id="218851"/>
    <lineage>
        <taxon>Eukaryota</taxon>
        <taxon>Viridiplantae</taxon>
        <taxon>Streptophyta</taxon>
        <taxon>Embryophyta</taxon>
        <taxon>Tracheophyta</taxon>
        <taxon>Spermatophyta</taxon>
        <taxon>Magnoliopsida</taxon>
        <taxon>Ranunculales</taxon>
        <taxon>Ranunculaceae</taxon>
        <taxon>Thalictroideae</taxon>
        <taxon>Aquilegia</taxon>
    </lineage>
</organism>
<reference evidence="2 3" key="1">
    <citation type="submission" date="2017-09" db="EMBL/GenBank/DDBJ databases">
        <title>WGS assembly of Aquilegia coerulea Goldsmith.</title>
        <authorList>
            <person name="Hodges S."/>
            <person name="Kramer E."/>
            <person name="Nordborg M."/>
            <person name="Tomkins J."/>
            <person name="Borevitz J."/>
            <person name="Derieg N."/>
            <person name="Yan J."/>
            <person name="Mihaltcheva S."/>
            <person name="Hayes R.D."/>
            <person name="Rokhsar D."/>
        </authorList>
    </citation>
    <scope>NUCLEOTIDE SEQUENCE [LARGE SCALE GENOMIC DNA]</scope>
    <source>
        <strain evidence="3">cv. Goldsmith</strain>
    </source>
</reference>
<sequence>MKGKRLKKGKNVKISTSSTQEQVDRISDLPESLLHHIFSFMDMREIVQTCLLSKTWITVWKSLPVLNFGYCFWNSTSLRKHHNVLHKRDTSSAILKINLSRNYCCHSPQFDTILAFALTKPIKEIYLETPKRQPRIMPDILFNSTIEVFKLESVLYRRPGVPVELPVSLCRASKLKTLELISAKLPKGNSAGELAFNYPDLENLMIDQCDCQHIKILNVNAPKLKNLVVGNYENTSSCVTKFLVRISYQ</sequence>
<evidence type="ECO:0000313" key="2">
    <source>
        <dbReference type="EMBL" id="PIA45557.1"/>
    </source>
</evidence>
<dbReference type="Proteomes" id="UP000230069">
    <property type="component" value="Unassembled WGS sequence"/>
</dbReference>
<accession>A0A2G5DQM3</accession>